<reference evidence="1 2" key="1">
    <citation type="submission" date="2014-09" db="EMBL/GenBank/DDBJ databases">
        <title>Sporocytophaga myxococcoides PG-01 genome sequencing.</title>
        <authorList>
            <person name="Liu L."/>
            <person name="Gao P.J."/>
            <person name="Chen G.J."/>
            <person name="Wang L.S."/>
        </authorList>
    </citation>
    <scope>NUCLEOTIDE SEQUENCE [LARGE SCALE GENOMIC DNA]</scope>
    <source>
        <strain evidence="1 2">PG-01</strain>
    </source>
</reference>
<protein>
    <submittedName>
        <fullName evidence="1">Uncharacterized protein</fullName>
    </submittedName>
</protein>
<dbReference type="AlphaFoldDB" id="A0A098LFB6"/>
<evidence type="ECO:0000313" key="1">
    <source>
        <dbReference type="EMBL" id="GAL85676.1"/>
    </source>
</evidence>
<organism evidence="1 2">
    <name type="scientific">Sporocytophaga myxococcoides</name>
    <dbReference type="NCBI Taxonomy" id="153721"/>
    <lineage>
        <taxon>Bacteria</taxon>
        <taxon>Pseudomonadati</taxon>
        <taxon>Bacteroidota</taxon>
        <taxon>Cytophagia</taxon>
        <taxon>Cytophagales</taxon>
        <taxon>Cytophagaceae</taxon>
        <taxon>Sporocytophaga</taxon>
    </lineage>
</organism>
<evidence type="ECO:0000313" key="2">
    <source>
        <dbReference type="Proteomes" id="UP000030185"/>
    </source>
</evidence>
<gene>
    <name evidence="1" type="ORF">MYP_2905</name>
</gene>
<sequence>MGTHSISFVAILLALIIISCSGYKKTIIELNETSKVIILEKYGVKNASVIFYGRPKRNTLIN</sequence>
<comment type="caution">
    <text evidence="1">The sequence shown here is derived from an EMBL/GenBank/DDBJ whole genome shotgun (WGS) entry which is preliminary data.</text>
</comment>
<dbReference type="EMBL" id="BBLT01000005">
    <property type="protein sequence ID" value="GAL85676.1"/>
    <property type="molecule type" value="Genomic_DNA"/>
</dbReference>
<accession>A0A098LFB6</accession>
<proteinExistence type="predicted"/>
<name>A0A098LFB6_9BACT</name>
<keyword evidence="2" id="KW-1185">Reference proteome</keyword>
<dbReference type="Proteomes" id="UP000030185">
    <property type="component" value="Unassembled WGS sequence"/>
</dbReference>